<evidence type="ECO:0000313" key="3">
    <source>
        <dbReference type="EMBL" id="GAA2215350.1"/>
    </source>
</evidence>
<feature type="transmembrane region" description="Helical" evidence="1">
    <location>
        <begin position="111"/>
        <end position="139"/>
    </location>
</feature>
<dbReference type="RefSeq" id="WP_344494034.1">
    <property type="nucleotide sequence ID" value="NZ_BAAAQX010000049.1"/>
</dbReference>
<feature type="transmembrane region" description="Helical" evidence="1">
    <location>
        <begin position="188"/>
        <end position="206"/>
    </location>
</feature>
<keyword evidence="1" id="KW-0472">Membrane</keyword>
<reference evidence="3 4" key="1">
    <citation type="journal article" date="2019" name="Int. J. Syst. Evol. Microbiol.">
        <title>The Global Catalogue of Microorganisms (GCM) 10K type strain sequencing project: providing services to taxonomists for standard genome sequencing and annotation.</title>
        <authorList>
            <consortium name="The Broad Institute Genomics Platform"/>
            <consortium name="The Broad Institute Genome Sequencing Center for Infectious Disease"/>
            <person name="Wu L."/>
            <person name="Ma J."/>
        </authorList>
    </citation>
    <scope>NUCLEOTIDE SEQUENCE [LARGE SCALE GENOMIC DNA]</scope>
    <source>
        <strain evidence="3 4">JCM 16114</strain>
    </source>
</reference>
<evidence type="ECO:0000313" key="4">
    <source>
        <dbReference type="Proteomes" id="UP001499843"/>
    </source>
</evidence>
<feature type="transmembrane region" description="Helical" evidence="1">
    <location>
        <begin position="66"/>
        <end position="90"/>
    </location>
</feature>
<comment type="caution">
    <text evidence="3">The sequence shown here is derived from an EMBL/GenBank/DDBJ whole genome shotgun (WGS) entry which is preliminary data.</text>
</comment>
<feature type="transmembrane region" description="Helical" evidence="1">
    <location>
        <begin position="159"/>
        <end position="181"/>
    </location>
</feature>
<keyword evidence="2" id="KW-0732">Signal</keyword>
<keyword evidence="1" id="KW-1133">Transmembrane helix</keyword>
<protein>
    <submittedName>
        <fullName evidence="3">Transporter</fullName>
    </submittedName>
</protein>
<gene>
    <name evidence="3" type="ORF">GCM10009850_108170</name>
</gene>
<feature type="chain" id="PRO_5045036173" evidence="2">
    <location>
        <begin position="25"/>
        <end position="357"/>
    </location>
</feature>
<accession>A0ABN3D0P7</accession>
<evidence type="ECO:0000256" key="1">
    <source>
        <dbReference type="SAM" id="Phobius"/>
    </source>
</evidence>
<evidence type="ECO:0000256" key="2">
    <source>
        <dbReference type="SAM" id="SignalP"/>
    </source>
</evidence>
<feature type="transmembrane region" description="Helical" evidence="1">
    <location>
        <begin position="336"/>
        <end position="354"/>
    </location>
</feature>
<name>A0ABN3D0P7_9ACTN</name>
<keyword evidence="4" id="KW-1185">Reference proteome</keyword>
<organism evidence="3 4">
    <name type="scientific">Nonomuraea monospora</name>
    <dbReference type="NCBI Taxonomy" id="568818"/>
    <lineage>
        <taxon>Bacteria</taxon>
        <taxon>Bacillati</taxon>
        <taxon>Actinomycetota</taxon>
        <taxon>Actinomycetes</taxon>
        <taxon>Streptosporangiales</taxon>
        <taxon>Streptosporangiaceae</taxon>
        <taxon>Nonomuraea</taxon>
    </lineage>
</organism>
<sequence>MIWLAWRQFRAAALMTALALAALAAVLAMSRTTLGGEYAQGLTSCGELGDCERFLDRFFDEHQTPFLGVTAVALALPALVGLFWGAPLITRELEAGTHLLVWSQSITRTRWLAVKLALLGGAAAVTGGLGSLAVSWWAADLDRAAVDFPLMGPLVFAGRGIVPIGYAAFAFALGVTVGMLVRRPLPAMALTLALFTAVQIAMPLLIRPHLLPPARASFALIPENVDQLLRGQEGALMVALATRVPGDPGAWTLSSRLVGPPGSVTSAARTGDQALPDETFVPVPTASGPCSLEAQPAARPAQSRDTCLDEINRRGYRQEVTYQPSSRFWPLQWLETGLYAVLTLGLMGLCLRLIRRL</sequence>
<keyword evidence="1" id="KW-0812">Transmembrane</keyword>
<feature type="signal peptide" evidence="2">
    <location>
        <begin position="1"/>
        <end position="24"/>
    </location>
</feature>
<proteinExistence type="predicted"/>
<dbReference type="EMBL" id="BAAAQX010000049">
    <property type="protein sequence ID" value="GAA2215350.1"/>
    <property type="molecule type" value="Genomic_DNA"/>
</dbReference>
<dbReference type="Proteomes" id="UP001499843">
    <property type="component" value="Unassembled WGS sequence"/>
</dbReference>